<feature type="region of interest" description="Disordered" evidence="1">
    <location>
        <begin position="54"/>
        <end position="73"/>
    </location>
</feature>
<reference evidence="3 4" key="1">
    <citation type="journal article" date="2007" name="Science">
        <title>The Fusarium graminearum genome reveals a link between localized polymorphism and pathogen specialization.</title>
        <authorList>
            <person name="Cuomo C.A."/>
            <person name="Gueldener U."/>
            <person name="Xu J.-R."/>
            <person name="Trail F."/>
            <person name="Turgeon B.G."/>
            <person name="Di Pietro A."/>
            <person name="Walton J.D."/>
            <person name="Ma L.-J."/>
            <person name="Baker S.E."/>
            <person name="Rep M."/>
            <person name="Adam G."/>
            <person name="Antoniw J."/>
            <person name="Baldwin T."/>
            <person name="Calvo S.E."/>
            <person name="Chang Y.-L."/>
            <person name="DeCaprio D."/>
            <person name="Gale L.R."/>
            <person name="Gnerre S."/>
            <person name="Goswami R.S."/>
            <person name="Hammond-Kosack K."/>
            <person name="Harris L.J."/>
            <person name="Hilburn K."/>
            <person name="Kennell J.C."/>
            <person name="Kroken S."/>
            <person name="Magnuson J.K."/>
            <person name="Mannhaupt G."/>
            <person name="Mauceli E.W."/>
            <person name="Mewes H.-W."/>
            <person name="Mitterbauer R."/>
            <person name="Muehlbauer G."/>
            <person name="Muensterkoetter M."/>
            <person name="Nelson D."/>
            <person name="O'Donnell K."/>
            <person name="Ouellet T."/>
            <person name="Qi W."/>
            <person name="Quesneville H."/>
            <person name="Roncero M.I.G."/>
            <person name="Seong K.-Y."/>
            <person name="Tetko I.V."/>
            <person name="Urban M."/>
            <person name="Waalwijk C."/>
            <person name="Ward T.J."/>
            <person name="Yao J."/>
            <person name="Birren B.W."/>
            <person name="Kistler H.C."/>
        </authorList>
    </citation>
    <scope>NUCLEOTIDE SEQUENCE [LARGE SCALE GENOMIC DNA]</scope>
    <source>
        <strain evidence="4">ATCC MYA-4620 / CBS 123657 / FGSC 9075 / NRRL 31084 / PH-1</strain>
        <strain evidence="3">PH-1 / ATCC MYA-4620 / FGSC 9075 / NRRL 31084</strain>
    </source>
</reference>
<feature type="compositionally biased region" description="Polar residues" evidence="1">
    <location>
        <begin position="54"/>
        <end position="63"/>
    </location>
</feature>
<feature type="region of interest" description="Disordered" evidence="1">
    <location>
        <begin position="246"/>
        <end position="302"/>
    </location>
</feature>
<feature type="region of interest" description="Disordered" evidence="1">
    <location>
        <begin position="546"/>
        <end position="624"/>
    </location>
</feature>
<sequence>MVTFPWQQRFAQPGGCQGGTSQTTTQDTADDTGTDKHADLSISELADRLSSLIDNTRGTKQPTKPSPPQHDTQRLQVEPVGDVLQGTGLRSFKSTSPQLDAPFKDIMVKYNDSLYDYIAKREKDPGTILVKFARLGFDPRKTEPHIVIQCNKRVGKMAKKFFAQRHVKEDLLLGLKVIILDKPPVEVANDDTIDVLSDSLPDKTMCGMRITLSGGGKSVSCTLGGVIIVKTDQKRMYGLIAGHPLKKLRGDPSGKQPTYEVYGSSSEDDEDSDSSNTSADTSVMSSKPVHSDIEGTNEDDPLQTKLKIGTVVSDTSSIPSDKNYDWALIDLNQKYALSNIVIRNPQFQQSDFEDFGAGIRHYYADCQDKNITKEVLVIKQDNPRMAKLSLNTSSLVISPGSGFVNAHDVTMKDGSWDSGLWVVDANTLGLYGHVVSVDAFGEAQVMPIQSTLQDIKRQLKASRVSLATASSVERLKVALKERSPYNLSWPTTTEARLTFGPTVSSEGDSLQDCPPWNTTYSYGQDIFFNPSISQLDQDVQDFSYTSSTTVEPLSTEAGNSAKNTNEGYQYPTTDQDPSSQDLLQQSSVEYPVINSPSDFDRVPAPQVPEKEERNARREDDKPTVQQWLQEQDEVRVILNSLFEPFKLQSREGRGHGRRRSTRSPDFAGVFNSRRDYGRANNSVRAERDRVDKKSRSMER</sequence>
<reference evidence="3" key="4">
    <citation type="submission" date="2017-01" db="UniProtKB">
        <authorList>
            <consortium name="EnsemblFungi"/>
        </authorList>
    </citation>
    <scope>IDENTIFICATION</scope>
    <source>
        <strain evidence="3">PH-1 / ATCC MYA-4620 / FGSC 9075 / NRRL 31084</strain>
    </source>
</reference>
<evidence type="ECO:0000313" key="4">
    <source>
        <dbReference type="Proteomes" id="UP000070720"/>
    </source>
</evidence>
<dbReference type="eggNOG" id="ENOG502S91F">
    <property type="taxonomic scope" value="Eukaryota"/>
</dbReference>
<reference evidence="2 4" key="3">
    <citation type="journal article" date="2015" name="BMC Genomics">
        <title>The completed genome sequence of the pathogenic ascomycete fungus Fusarium graminearum.</title>
        <authorList>
            <person name="King R."/>
            <person name="Urban M."/>
            <person name="Hammond-Kosack M.C."/>
            <person name="Hassani-Pak K."/>
            <person name="Hammond-Kosack K.E."/>
        </authorList>
    </citation>
    <scope>NUCLEOTIDE SEQUENCE [LARGE SCALE GENOMIC DNA]</scope>
    <source>
        <strain evidence="4">ATCC MYA-4620 / CBS 123657 / FGSC 9075 / NRRL 31084 / PH-1</strain>
        <strain evidence="2">PH-1</strain>
    </source>
</reference>
<feature type="compositionally biased region" description="Low complexity" evidence="1">
    <location>
        <begin position="574"/>
        <end position="587"/>
    </location>
</feature>
<keyword evidence="4" id="KW-1185">Reference proteome</keyword>
<name>A0A098D5X3_GIBZE</name>
<proteinExistence type="predicted"/>
<dbReference type="VEuPathDB" id="FungiDB:FGRAMPH1_01G04085"/>
<feature type="compositionally biased region" description="Basic and acidic residues" evidence="1">
    <location>
        <begin position="684"/>
        <end position="699"/>
    </location>
</feature>
<dbReference type="EMBL" id="HG970332">
    <property type="protein sequence ID" value="CEF73850.1"/>
    <property type="molecule type" value="Genomic_DNA"/>
</dbReference>
<feature type="compositionally biased region" description="Polar residues" evidence="1">
    <location>
        <begin position="546"/>
        <end position="573"/>
    </location>
</feature>
<feature type="region of interest" description="Disordered" evidence="1">
    <location>
        <begin position="1"/>
        <end position="36"/>
    </location>
</feature>
<reference evidence="3 4" key="2">
    <citation type="journal article" date="2010" name="Nature">
        <title>Comparative genomics reveals mobile pathogenicity chromosomes in Fusarium.</title>
        <authorList>
            <person name="Ma L.J."/>
            <person name="van der Does H.C."/>
            <person name="Borkovich K.A."/>
            <person name="Coleman J.J."/>
            <person name="Daboussi M.J."/>
            <person name="Di Pietro A."/>
            <person name="Dufresne M."/>
            <person name="Freitag M."/>
            <person name="Grabherr M."/>
            <person name="Henrissat B."/>
            <person name="Houterman P.M."/>
            <person name="Kang S."/>
            <person name="Shim W.B."/>
            <person name="Woloshuk C."/>
            <person name="Xie X."/>
            <person name="Xu J.R."/>
            <person name="Antoniw J."/>
            <person name="Baker S.E."/>
            <person name="Bluhm B.H."/>
            <person name="Breakspear A."/>
            <person name="Brown D.W."/>
            <person name="Butchko R.A."/>
            <person name="Chapman S."/>
            <person name="Coulson R."/>
            <person name="Coutinho P.M."/>
            <person name="Danchin E.G."/>
            <person name="Diener A."/>
            <person name="Gale L.R."/>
            <person name="Gardiner D.M."/>
            <person name="Goff S."/>
            <person name="Hammond-Kosack K.E."/>
            <person name="Hilburn K."/>
            <person name="Hua-Van A."/>
            <person name="Jonkers W."/>
            <person name="Kazan K."/>
            <person name="Kodira C.D."/>
            <person name="Koehrsen M."/>
            <person name="Kumar L."/>
            <person name="Lee Y.H."/>
            <person name="Li L."/>
            <person name="Manners J.M."/>
            <person name="Miranda-Saavedra D."/>
            <person name="Mukherjee M."/>
            <person name="Park G."/>
            <person name="Park J."/>
            <person name="Park S.Y."/>
            <person name="Proctor R.H."/>
            <person name="Regev A."/>
            <person name="Ruiz-Roldan M.C."/>
            <person name="Sain D."/>
            <person name="Sakthikumar S."/>
            <person name="Sykes S."/>
            <person name="Schwartz D.C."/>
            <person name="Turgeon B.G."/>
            <person name="Wapinski I."/>
            <person name="Yoder O."/>
            <person name="Young S."/>
            <person name="Zeng Q."/>
            <person name="Zhou S."/>
            <person name="Galagan J."/>
            <person name="Cuomo C.A."/>
            <person name="Kistler H.C."/>
            <person name="Rep M."/>
        </authorList>
    </citation>
    <scope>GENOME REANNOTATION</scope>
    <source>
        <strain evidence="4">ATCC MYA-4620 / CBS 123657 / FGSC 9075 / NRRL 31084 / PH-1</strain>
        <strain evidence="3">PH-1 / ATCC MYA-4620 / FGSC 9075 / NRRL 31084</strain>
    </source>
</reference>
<organism evidence="2 4">
    <name type="scientific">Gibberella zeae (strain ATCC MYA-4620 / CBS 123657 / FGSC 9075 / NRRL 31084 / PH-1)</name>
    <name type="common">Wheat head blight fungus</name>
    <name type="synonym">Fusarium graminearum</name>
    <dbReference type="NCBI Taxonomy" id="229533"/>
    <lineage>
        <taxon>Eukaryota</taxon>
        <taxon>Fungi</taxon>
        <taxon>Dikarya</taxon>
        <taxon>Ascomycota</taxon>
        <taxon>Pezizomycotina</taxon>
        <taxon>Sordariomycetes</taxon>
        <taxon>Hypocreomycetidae</taxon>
        <taxon>Hypocreales</taxon>
        <taxon>Nectriaceae</taxon>
        <taxon>Fusarium</taxon>
    </lineage>
</organism>
<dbReference type="EnsemblFungi" id="CEF73850">
    <property type="protein sequence ID" value="CEF73850"/>
    <property type="gene ID" value="FGRRES_01679_M"/>
</dbReference>
<dbReference type="AlphaFoldDB" id="A0A098D5X3"/>
<dbReference type="InParanoid" id="A0A098D5X3"/>
<evidence type="ECO:0000313" key="3">
    <source>
        <dbReference type="EnsemblFungi" id="CEF73850"/>
    </source>
</evidence>
<evidence type="ECO:0000313" key="2">
    <source>
        <dbReference type="EMBL" id="CEF73850.1"/>
    </source>
</evidence>
<feature type="region of interest" description="Disordered" evidence="1">
    <location>
        <begin position="649"/>
        <end position="699"/>
    </location>
</feature>
<dbReference type="Proteomes" id="UP000070720">
    <property type="component" value="Chromosome 1"/>
</dbReference>
<evidence type="ECO:0000256" key="1">
    <source>
        <dbReference type="SAM" id="MobiDB-lite"/>
    </source>
</evidence>
<accession>A0A0E0RRH5</accession>
<dbReference type="STRING" id="229533.A0A098D5X3"/>
<gene>
    <name evidence="3" type="primary">FG01679.1</name>
    <name evidence="2" type="ORF">FGRAMPH1_01T04085</name>
</gene>
<protein>
    <submittedName>
        <fullName evidence="2">Chromosome 1, complete genome</fullName>
    </submittedName>
</protein>
<feature type="compositionally biased region" description="Basic and acidic residues" evidence="1">
    <location>
        <begin position="608"/>
        <end position="622"/>
    </location>
</feature>
<feature type="compositionally biased region" description="Polar residues" evidence="1">
    <location>
        <begin position="1"/>
        <end position="10"/>
    </location>
</feature>
<accession>A0A098D5X3</accession>